<proteinExistence type="predicted"/>
<dbReference type="Proteomes" id="UP001596091">
    <property type="component" value="Unassembled WGS sequence"/>
</dbReference>
<gene>
    <name evidence="1" type="ORF">ACFPT7_15295</name>
</gene>
<comment type="caution">
    <text evidence="1">The sequence shown here is derived from an EMBL/GenBank/DDBJ whole genome shotgun (WGS) entry which is preliminary data.</text>
</comment>
<dbReference type="EMBL" id="JBHSPH010000005">
    <property type="protein sequence ID" value="MFC5863672.1"/>
    <property type="molecule type" value="Genomic_DNA"/>
</dbReference>
<dbReference type="RefSeq" id="WP_263339966.1">
    <property type="nucleotide sequence ID" value="NZ_JAGSYH010000005.1"/>
</dbReference>
<name>A0ABW1EIP7_9BACT</name>
<dbReference type="SMART" id="SM00671">
    <property type="entry name" value="SEL1"/>
    <property type="match status" value="1"/>
</dbReference>
<dbReference type="Gene3D" id="1.25.40.10">
    <property type="entry name" value="Tetratricopeptide repeat domain"/>
    <property type="match status" value="1"/>
</dbReference>
<accession>A0ABW1EIP7</accession>
<evidence type="ECO:0000313" key="1">
    <source>
        <dbReference type="EMBL" id="MFC5863672.1"/>
    </source>
</evidence>
<sequence>MDKFHGVDLLRKICDVGYATACGVLAMQYLNGEGVPKNTSKAMELLQRSCTGGFEKACQERDVLRAKGVH</sequence>
<dbReference type="InterPro" id="IPR011990">
    <property type="entry name" value="TPR-like_helical_dom_sf"/>
</dbReference>
<evidence type="ECO:0000313" key="2">
    <source>
        <dbReference type="Proteomes" id="UP001596091"/>
    </source>
</evidence>
<reference evidence="2" key="1">
    <citation type="journal article" date="2019" name="Int. J. Syst. Evol. Microbiol.">
        <title>The Global Catalogue of Microorganisms (GCM) 10K type strain sequencing project: providing services to taxonomists for standard genome sequencing and annotation.</title>
        <authorList>
            <consortium name="The Broad Institute Genomics Platform"/>
            <consortium name="The Broad Institute Genome Sequencing Center for Infectious Disease"/>
            <person name="Wu L."/>
            <person name="Ma J."/>
        </authorList>
    </citation>
    <scope>NUCLEOTIDE SEQUENCE [LARGE SCALE GENOMIC DNA]</scope>
    <source>
        <strain evidence="2">JCM 4087</strain>
    </source>
</reference>
<organism evidence="1 2">
    <name type="scientific">Acidicapsa dinghuensis</name>
    <dbReference type="NCBI Taxonomy" id="2218256"/>
    <lineage>
        <taxon>Bacteria</taxon>
        <taxon>Pseudomonadati</taxon>
        <taxon>Acidobacteriota</taxon>
        <taxon>Terriglobia</taxon>
        <taxon>Terriglobales</taxon>
        <taxon>Acidobacteriaceae</taxon>
        <taxon>Acidicapsa</taxon>
    </lineage>
</organism>
<dbReference type="SUPFAM" id="SSF81901">
    <property type="entry name" value="HCP-like"/>
    <property type="match status" value="1"/>
</dbReference>
<keyword evidence="2" id="KW-1185">Reference proteome</keyword>
<protein>
    <submittedName>
        <fullName evidence="1">Uncharacterized protein</fullName>
    </submittedName>
</protein>
<dbReference type="InterPro" id="IPR006597">
    <property type="entry name" value="Sel1-like"/>
</dbReference>